<gene>
    <name evidence="1" type="ORF">ENT77_07475</name>
</gene>
<evidence type="ECO:0000313" key="1">
    <source>
        <dbReference type="EMBL" id="HGU41020.1"/>
    </source>
</evidence>
<proteinExistence type="predicted"/>
<reference evidence="1" key="1">
    <citation type="journal article" date="2020" name="mSystems">
        <title>Genome- and Community-Level Interaction Insights into Carbon Utilization and Element Cycling Functions of Hydrothermarchaeota in Hydrothermal Sediment.</title>
        <authorList>
            <person name="Zhou Z."/>
            <person name="Liu Y."/>
            <person name="Xu W."/>
            <person name="Pan J."/>
            <person name="Luo Z.H."/>
            <person name="Li M."/>
        </authorList>
    </citation>
    <scope>NUCLEOTIDE SEQUENCE [LARGE SCALE GENOMIC DNA]</scope>
    <source>
        <strain evidence="1">SpSt-609</strain>
    </source>
</reference>
<organism evidence="1">
    <name type="scientific">Fervidobacterium thailandense</name>
    <dbReference type="NCBI Taxonomy" id="1008305"/>
    <lineage>
        <taxon>Bacteria</taxon>
        <taxon>Thermotogati</taxon>
        <taxon>Thermotogota</taxon>
        <taxon>Thermotogae</taxon>
        <taxon>Thermotogales</taxon>
        <taxon>Fervidobacteriaceae</taxon>
        <taxon>Fervidobacterium</taxon>
    </lineage>
</organism>
<dbReference type="AlphaFoldDB" id="A0A7C4RWQ1"/>
<protein>
    <submittedName>
        <fullName evidence="1">Uncharacterized protein</fullName>
    </submittedName>
</protein>
<name>A0A7C4RWQ1_9BACT</name>
<dbReference type="EMBL" id="DSZY01000033">
    <property type="protein sequence ID" value="HGU41020.1"/>
    <property type="molecule type" value="Genomic_DNA"/>
</dbReference>
<comment type="caution">
    <text evidence="1">The sequence shown here is derived from an EMBL/GenBank/DDBJ whole genome shotgun (WGS) entry which is preliminary data.</text>
</comment>
<accession>A0A7C4RWQ1</accession>
<sequence length="183" mass="21249">MRKLFATILVILIITSFIFAYNVPSRRLTGNLPNFGKLQQPQLQLQVQQKIREALRERIRNFLQNEAEFFKKAPTGYYLGLRLPADASLSEVKTFIGTVKDIYVEAKKGLVILFESEDETYKLANNFIWRQLGLKVGDQLEVTGRILKLEEEQIIIPEKAKLGDKEIDLRKLITDRIEKKLKR</sequence>